<dbReference type="PANTHER" id="PTHR34219">
    <property type="entry name" value="IRON-REGULATED INNER MEMBRANE PROTEIN-RELATED"/>
    <property type="match status" value="1"/>
</dbReference>
<keyword evidence="2" id="KW-0472">Membrane</keyword>
<dbReference type="Proteomes" id="UP001304071">
    <property type="component" value="Chromosome 1"/>
</dbReference>
<feature type="transmembrane region" description="Helical" evidence="2">
    <location>
        <begin position="185"/>
        <end position="203"/>
    </location>
</feature>
<keyword evidence="4" id="KW-1185">Reference proteome</keyword>
<protein>
    <submittedName>
        <fullName evidence="3">PepSY-associated TM helix domain-containing protein</fullName>
    </submittedName>
</protein>
<name>A0ABZ0QGY7_9VIBR</name>
<dbReference type="EMBL" id="CP138203">
    <property type="protein sequence ID" value="WPC75075.1"/>
    <property type="molecule type" value="Genomic_DNA"/>
</dbReference>
<feature type="transmembrane region" description="Helical" evidence="2">
    <location>
        <begin position="43"/>
        <end position="67"/>
    </location>
</feature>
<feature type="region of interest" description="Disordered" evidence="1">
    <location>
        <begin position="1"/>
        <end position="31"/>
    </location>
</feature>
<sequence>MPAKAASSTRCDTVLKQSSDSTQSDSTKSTPLNQGASAFIRRLHFYIGLFIGPFIFMAALTGTLYVMTPQLEQWVYHDELTTTSQGQPQPLSLQIAAARQALATPLVIKSVRPAPAPGQTTRVLFRDPTLDHYQVRTLFVDPVTLAIRGDLASYGTSGILPLRIAIDFMHTDLLLGPVGRNYSELAASWMWVAALGGLYLWWTQRRAIGRESKKGSWAHHRSRHSQVGVWIALGLLFFSATGLTWSKWAGSNIAQWRQAIGWVTPTASRQLPVTNSKYVYQDTQFDSVVTAARDFGIDAGKIEVVPAYKAGSAWVVQEIDRAWPTQVDSVAIDPTNDHVVSHANFADYPIVAKLIRWGIDAHMGVLFGLPNQIVLALFGLSLCTMIVWGYRMWWVRRPKAGNMMEPLTAAWLKLSILGRTLVLIVALFLGWSLPVMGVSLVVFIAIDLLRWHLNKSGVLATAQ</sequence>
<proteinExistence type="predicted"/>
<evidence type="ECO:0000313" key="4">
    <source>
        <dbReference type="Proteomes" id="UP001304071"/>
    </source>
</evidence>
<dbReference type="PANTHER" id="PTHR34219:SF1">
    <property type="entry name" value="PEPSY DOMAIN-CONTAINING PROTEIN"/>
    <property type="match status" value="1"/>
</dbReference>
<feature type="transmembrane region" description="Helical" evidence="2">
    <location>
        <begin position="224"/>
        <end position="245"/>
    </location>
</feature>
<dbReference type="InterPro" id="IPR005625">
    <property type="entry name" value="PepSY-ass_TM"/>
</dbReference>
<keyword evidence="2" id="KW-1133">Transmembrane helix</keyword>
<organism evidence="3 4">
    <name type="scientific">Vibrio porteresiae DSM 19223</name>
    <dbReference type="NCBI Taxonomy" id="1123496"/>
    <lineage>
        <taxon>Bacteria</taxon>
        <taxon>Pseudomonadati</taxon>
        <taxon>Pseudomonadota</taxon>
        <taxon>Gammaproteobacteria</taxon>
        <taxon>Vibrionales</taxon>
        <taxon>Vibrionaceae</taxon>
        <taxon>Vibrio</taxon>
    </lineage>
</organism>
<accession>A0ABZ0QGY7</accession>
<feature type="compositionally biased region" description="Polar residues" evidence="1">
    <location>
        <begin position="1"/>
        <end position="11"/>
    </location>
</feature>
<dbReference type="Pfam" id="PF03929">
    <property type="entry name" value="PepSY_TM"/>
    <property type="match status" value="1"/>
</dbReference>
<dbReference type="RefSeq" id="WP_261895495.1">
    <property type="nucleotide sequence ID" value="NZ_AP024895.1"/>
</dbReference>
<gene>
    <name evidence="3" type="ORF">R8Z52_07725</name>
</gene>
<evidence type="ECO:0000313" key="3">
    <source>
        <dbReference type="EMBL" id="WPC75075.1"/>
    </source>
</evidence>
<feature type="compositionally biased region" description="Low complexity" evidence="1">
    <location>
        <begin position="16"/>
        <end position="29"/>
    </location>
</feature>
<feature type="transmembrane region" description="Helical" evidence="2">
    <location>
        <begin position="421"/>
        <end position="446"/>
    </location>
</feature>
<feature type="transmembrane region" description="Helical" evidence="2">
    <location>
        <begin position="373"/>
        <end position="394"/>
    </location>
</feature>
<evidence type="ECO:0000256" key="2">
    <source>
        <dbReference type="SAM" id="Phobius"/>
    </source>
</evidence>
<evidence type="ECO:0000256" key="1">
    <source>
        <dbReference type="SAM" id="MobiDB-lite"/>
    </source>
</evidence>
<keyword evidence="2" id="KW-0812">Transmembrane</keyword>
<reference evidence="3 4" key="1">
    <citation type="submission" date="2023-11" db="EMBL/GenBank/DDBJ databases">
        <title>Plant-associative lifestyle of Vibrio porteresiae and its evolutionary dynamics.</title>
        <authorList>
            <person name="Rameshkumar N."/>
            <person name="Kirti K."/>
        </authorList>
    </citation>
    <scope>NUCLEOTIDE SEQUENCE [LARGE SCALE GENOMIC DNA]</scope>
    <source>
        <strain evidence="3 4">MSSRF30</strain>
    </source>
</reference>